<protein>
    <recommendedName>
        <fullName evidence="2">PB1-like domain-containing protein</fullName>
    </recommendedName>
</protein>
<feature type="compositionally biased region" description="Basic and acidic residues" evidence="1">
    <location>
        <begin position="120"/>
        <end position="145"/>
    </location>
</feature>
<dbReference type="AlphaFoldDB" id="A0ABD2ZZD8"/>
<evidence type="ECO:0000313" key="3">
    <source>
        <dbReference type="EMBL" id="KAL3524840.1"/>
    </source>
</evidence>
<name>A0ABD2ZZD8_9GENT</name>
<evidence type="ECO:0000313" key="4">
    <source>
        <dbReference type="Proteomes" id="UP001630127"/>
    </source>
</evidence>
<evidence type="ECO:0000256" key="1">
    <source>
        <dbReference type="SAM" id="MobiDB-lite"/>
    </source>
</evidence>
<accession>A0ABD2ZZD8</accession>
<dbReference type="Proteomes" id="UP001630127">
    <property type="component" value="Unassembled WGS sequence"/>
</dbReference>
<comment type="caution">
    <text evidence="3">The sequence shown here is derived from an EMBL/GenBank/DDBJ whole genome shotgun (WGS) entry which is preliminary data.</text>
</comment>
<reference evidence="3 4" key="1">
    <citation type="submission" date="2024-11" db="EMBL/GenBank/DDBJ databases">
        <title>A near-complete genome assembly of Cinchona calisaya.</title>
        <authorList>
            <person name="Lian D.C."/>
            <person name="Zhao X.W."/>
            <person name="Wei L."/>
        </authorList>
    </citation>
    <scope>NUCLEOTIDE SEQUENCE [LARGE SCALE GENOMIC DNA]</scope>
    <source>
        <tissue evidence="3">Nenye</tissue>
    </source>
</reference>
<dbReference type="InterPro" id="IPR058594">
    <property type="entry name" value="PB1-like_dom_pln"/>
</dbReference>
<evidence type="ECO:0000259" key="2">
    <source>
        <dbReference type="Pfam" id="PF26130"/>
    </source>
</evidence>
<feature type="compositionally biased region" description="Low complexity" evidence="1">
    <location>
        <begin position="320"/>
        <end position="334"/>
    </location>
</feature>
<dbReference type="EMBL" id="JBJUIK010000006">
    <property type="protein sequence ID" value="KAL3524840.1"/>
    <property type="molecule type" value="Genomic_DNA"/>
</dbReference>
<feature type="compositionally biased region" description="Polar residues" evidence="1">
    <location>
        <begin position="293"/>
        <end position="307"/>
    </location>
</feature>
<sequence length="397" mass="44209">MAFETSVLKAHHGGEFVRVPVLQYIGDKADLFNSVDPDLMSHFGLLDALKDIHVPADSPVYYMIGGVDLENGLRLVDSYQTVVEMFEMNREHSTIELYVGQLPDLFDANYQPDEVDNAEMEDKDHDENPDIGDRGHDENENDKTNNENVVNKGDGNDLYDFDFEFFLDGDDLNDGCDPVNEEEVAGEVCSKVNIPNYDEYVQLIHDEYDAYVESKENGKIVEEDNVGDDEVLHATYDSSDEEVSEEFPEFNTKKDMKSPELLVGQLFSTIDNFRAALRIKTYFPLEDSTTTHPPATKLWTTSNQTTLGPAENPVGDTSKPPTTTFDDNPTPTTTLKKTGARKKRSAAATGTWQGILEVSRTSVVKTKYTKFGDAMFSTQSSATGASSVVQTPECVIQ</sequence>
<feature type="region of interest" description="Disordered" evidence="1">
    <location>
        <begin position="293"/>
        <end position="349"/>
    </location>
</feature>
<feature type="domain" description="PB1-like" evidence="2">
    <location>
        <begin position="7"/>
        <end position="99"/>
    </location>
</feature>
<dbReference type="Pfam" id="PF26130">
    <property type="entry name" value="PB1-like"/>
    <property type="match status" value="1"/>
</dbReference>
<organism evidence="3 4">
    <name type="scientific">Cinchona calisaya</name>
    <dbReference type="NCBI Taxonomy" id="153742"/>
    <lineage>
        <taxon>Eukaryota</taxon>
        <taxon>Viridiplantae</taxon>
        <taxon>Streptophyta</taxon>
        <taxon>Embryophyta</taxon>
        <taxon>Tracheophyta</taxon>
        <taxon>Spermatophyta</taxon>
        <taxon>Magnoliopsida</taxon>
        <taxon>eudicotyledons</taxon>
        <taxon>Gunneridae</taxon>
        <taxon>Pentapetalae</taxon>
        <taxon>asterids</taxon>
        <taxon>lamiids</taxon>
        <taxon>Gentianales</taxon>
        <taxon>Rubiaceae</taxon>
        <taxon>Cinchonoideae</taxon>
        <taxon>Cinchoneae</taxon>
        <taxon>Cinchona</taxon>
    </lineage>
</organism>
<feature type="region of interest" description="Disordered" evidence="1">
    <location>
        <begin position="118"/>
        <end position="155"/>
    </location>
</feature>
<gene>
    <name evidence="3" type="ORF">ACH5RR_013212</name>
</gene>
<keyword evidence="4" id="KW-1185">Reference proteome</keyword>
<proteinExistence type="predicted"/>